<dbReference type="AlphaFoldDB" id="A0A4Y9YV90"/>
<name>A0A4Y9YV90_9AGAM</name>
<dbReference type="Gene3D" id="2.60.120.260">
    <property type="entry name" value="Galactose-binding domain-like"/>
    <property type="match status" value="2"/>
</dbReference>
<keyword evidence="2" id="KW-0472">Membrane</keyword>
<evidence type="ECO:0000313" key="5">
    <source>
        <dbReference type="Proteomes" id="UP000298327"/>
    </source>
</evidence>
<dbReference type="InterPro" id="IPR056144">
    <property type="entry name" value="DUF7727"/>
</dbReference>
<evidence type="ECO:0000259" key="3">
    <source>
        <dbReference type="Pfam" id="PF24853"/>
    </source>
</evidence>
<feature type="transmembrane region" description="Helical" evidence="2">
    <location>
        <begin position="487"/>
        <end position="511"/>
    </location>
</feature>
<keyword evidence="2" id="KW-1133">Transmembrane helix</keyword>
<dbReference type="PANTHER" id="PTHR40629">
    <property type="entry name" value="PRO41 PROTEIN"/>
    <property type="match status" value="1"/>
</dbReference>
<feature type="region of interest" description="Disordered" evidence="1">
    <location>
        <begin position="354"/>
        <end position="379"/>
    </location>
</feature>
<dbReference type="STRING" id="205917.A0A4Y9YV90"/>
<keyword evidence="5" id="KW-1185">Reference proteome</keyword>
<evidence type="ECO:0000256" key="1">
    <source>
        <dbReference type="SAM" id="MobiDB-lite"/>
    </source>
</evidence>
<accession>A0A4Y9YV90</accession>
<protein>
    <recommendedName>
        <fullName evidence="3">DUF7727 domain-containing protein</fullName>
    </recommendedName>
</protein>
<feature type="transmembrane region" description="Helical" evidence="2">
    <location>
        <begin position="653"/>
        <end position="671"/>
    </location>
</feature>
<feature type="region of interest" description="Disordered" evidence="1">
    <location>
        <begin position="414"/>
        <end position="444"/>
    </location>
</feature>
<dbReference type="EMBL" id="SEOQ01000255">
    <property type="protein sequence ID" value="TFY66354.1"/>
    <property type="molecule type" value="Genomic_DNA"/>
</dbReference>
<keyword evidence="2" id="KW-0812">Transmembrane</keyword>
<dbReference type="OrthoDB" id="2576082at2759"/>
<evidence type="ECO:0000313" key="4">
    <source>
        <dbReference type="EMBL" id="TFY66354.1"/>
    </source>
</evidence>
<gene>
    <name evidence="4" type="ORF">EVG20_g4737</name>
</gene>
<dbReference type="Proteomes" id="UP000298327">
    <property type="component" value="Unassembled WGS sequence"/>
</dbReference>
<comment type="caution">
    <text evidence="4">The sequence shown here is derived from an EMBL/GenBank/DDBJ whole genome shotgun (WGS) entry which is preliminary data.</text>
</comment>
<organism evidence="4 5">
    <name type="scientific">Dentipellis fragilis</name>
    <dbReference type="NCBI Taxonomy" id="205917"/>
    <lineage>
        <taxon>Eukaryota</taxon>
        <taxon>Fungi</taxon>
        <taxon>Dikarya</taxon>
        <taxon>Basidiomycota</taxon>
        <taxon>Agaricomycotina</taxon>
        <taxon>Agaricomycetes</taxon>
        <taxon>Russulales</taxon>
        <taxon>Hericiaceae</taxon>
        <taxon>Dentipellis</taxon>
    </lineage>
</organism>
<sequence length="711" mass="75524">MASFNVTSEDSTPLISYSPVGAWNDSPDGDLFNQSYSGQSWHTTSTQGATATIQFNGTGIWLFGAQRPNYGTYSISIDGQQTTGNAGAQNPSFQQLLGGKSGLPMGSHTVVFTNTGSQTSLDLDSLIFETQVGPSGAIVSQDTVDDSDPAVQYLPSSTTWQINPLPNTIQNGLHFTSDGGAQAQLKFNGDAVAIYGSVSPDHANYTVAVDGQSQLFDGGSGGAARLLHLQTLLYFSNNFGPGEHTLLLTANPADAGQKNTGQFMDIDAFTVYTTTGGSTGNAVSSAANPSQSASASNSASGAQSSTSAAAQDVTSGSSISTGIIAGAIFAAVVGLLLIFLLLFVLLRRRRRSMEGSAPRLPSFKTGKRSMPTSPDLPIQRPDFMEAGFAGFKPNEKQTYDSTYGYAARSTSVNSYSSADMPATPRTSQERSVVQRPVASAATSTESADAASDVDLLRLAVDCYLPRAPGLAIINSLPALAGSPSFTFLSFFLLLLLQLLSCALPASFFLSFHLPFRQAGSSSFNPHPLNLLVPNPSPEPRSLQNPQSLNDLLKDKMGNLIWHEYARYVSITACVYTIWAGFWGLIDRKFFWDFVNGTLRNPGGLQPAKQDAIFITLIVKAPVIPIISMILGIAMTALEYPLPFFKGTAIHRSLVLRVVGLILQAFFAILFYQGTNGALWSLTAAMCYGRAIALGEVMKEAKDNRGKRGGAA</sequence>
<proteinExistence type="predicted"/>
<feature type="transmembrane region" description="Helical" evidence="2">
    <location>
        <begin position="564"/>
        <end position="585"/>
    </location>
</feature>
<feature type="region of interest" description="Disordered" evidence="1">
    <location>
        <begin position="281"/>
        <end position="302"/>
    </location>
</feature>
<dbReference type="PANTHER" id="PTHR40629:SF1">
    <property type="entry name" value="PRO41 PROTEIN"/>
    <property type="match status" value="1"/>
</dbReference>
<dbReference type="Pfam" id="PF24853">
    <property type="entry name" value="DUF7727"/>
    <property type="match status" value="1"/>
</dbReference>
<reference evidence="4 5" key="1">
    <citation type="submission" date="2019-02" db="EMBL/GenBank/DDBJ databases">
        <title>Genome sequencing of the rare red list fungi Dentipellis fragilis.</title>
        <authorList>
            <person name="Buettner E."/>
            <person name="Kellner H."/>
        </authorList>
    </citation>
    <scope>NUCLEOTIDE SEQUENCE [LARGE SCALE GENOMIC DNA]</scope>
    <source>
        <strain evidence="4 5">DSM 105465</strain>
    </source>
</reference>
<feature type="transmembrane region" description="Helical" evidence="2">
    <location>
        <begin position="611"/>
        <end position="633"/>
    </location>
</feature>
<feature type="transmembrane region" description="Helical" evidence="2">
    <location>
        <begin position="323"/>
        <end position="346"/>
    </location>
</feature>
<evidence type="ECO:0000256" key="2">
    <source>
        <dbReference type="SAM" id="Phobius"/>
    </source>
</evidence>
<feature type="domain" description="DUF7727" evidence="3">
    <location>
        <begin position="556"/>
        <end position="695"/>
    </location>
</feature>